<keyword evidence="10" id="KW-1185">Reference proteome</keyword>
<dbReference type="InterPro" id="IPR001901">
    <property type="entry name" value="Translocase_SecE/Sec61-g"/>
</dbReference>
<keyword evidence="2 8" id="KW-0813">Transport</keyword>
<dbReference type="InterPro" id="IPR038379">
    <property type="entry name" value="SecE_sf"/>
</dbReference>
<keyword evidence="5 8" id="KW-1133">Transmembrane helix</keyword>
<keyword evidence="6 8" id="KW-0811">Translocation</keyword>
<protein>
    <recommendedName>
        <fullName evidence="8">Protein translocase subunit SecE</fullName>
    </recommendedName>
</protein>
<dbReference type="Proteomes" id="UP000287239">
    <property type="component" value="Unassembled WGS sequence"/>
</dbReference>
<keyword evidence="8" id="KW-1003">Cell membrane</keyword>
<evidence type="ECO:0000256" key="2">
    <source>
        <dbReference type="ARBA" id="ARBA00022448"/>
    </source>
</evidence>
<sequence>MFKFIGSVREEMKIVTWPTNKQLRKDVSTVIQTTILFAIFFGAVDVVINAAIKLFV</sequence>
<dbReference type="InterPro" id="IPR005807">
    <property type="entry name" value="SecE_bac"/>
</dbReference>
<dbReference type="AlphaFoldDB" id="A0A429ZSA1"/>
<dbReference type="GO" id="GO:0005886">
    <property type="term" value="C:plasma membrane"/>
    <property type="evidence" value="ECO:0007669"/>
    <property type="project" value="UniProtKB-SubCell"/>
</dbReference>
<dbReference type="GO" id="GO:0043952">
    <property type="term" value="P:protein transport by the Sec complex"/>
    <property type="evidence" value="ECO:0007669"/>
    <property type="project" value="UniProtKB-UniRule"/>
</dbReference>
<evidence type="ECO:0000256" key="4">
    <source>
        <dbReference type="ARBA" id="ARBA00022927"/>
    </source>
</evidence>
<dbReference type="HAMAP" id="MF_00422">
    <property type="entry name" value="SecE"/>
    <property type="match status" value="1"/>
</dbReference>
<dbReference type="GO" id="GO:0006605">
    <property type="term" value="P:protein targeting"/>
    <property type="evidence" value="ECO:0007669"/>
    <property type="project" value="UniProtKB-UniRule"/>
</dbReference>
<proteinExistence type="inferred from homology"/>
<dbReference type="NCBIfam" id="TIGR00964">
    <property type="entry name" value="secE_bact"/>
    <property type="match status" value="1"/>
</dbReference>
<comment type="similarity">
    <text evidence="8">Belongs to the SecE/SEC61-gamma family.</text>
</comment>
<evidence type="ECO:0000256" key="6">
    <source>
        <dbReference type="ARBA" id="ARBA00023010"/>
    </source>
</evidence>
<dbReference type="GeneID" id="98567736"/>
<dbReference type="OrthoDB" id="9813233at2"/>
<gene>
    <name evidence="8" type="primary">secE</name>
    <name evidence="9" type="ORF">CBF35_05080</name>
</gene>
<dbReference type="GO" id="GO:0065002">
    <property type="term" value="P:intracellular protein transmembrane transport"/>
    <property type="evidence" value="ECO:0007669"/>
    <property type="project" value="UniProtKB-UniRule"/>
</dbReference>
<feature type="transmembrane region" description="Helical" evidence="8">
    <location>
        <begin position="30"/>
        <end position="52"/>
    </location>
</feature>
<keyword evidence="4 8" id="KW-0653">Protein transport</keyword>
<evidence type="ECO:0000256" key="7">
    <source>
        <dbReference type="ARBA" id="ARBA00023136"/>
    </source>
</evidence>
<comment type="caution">
    <text evidence="9">The sequence shown here is derived from an EMBL/GenBank/DDBJ whole genome shotgun (WGS) entry which is preliminary data.</text>
</comment>
<evidence type="ECO:0000256" key="5">
    <source>
        <dbReference type="ARBA" id="ARBA00022989"/>
    </source>
</evidence>
<evidence type="ECO:0000256" key="3">
    <source>
        <dbReference type="ARBA" id="ARBA00022692"/>
    </source>
</evidence>
<comment type="subunit">
    <text evidence="8">Component of the Sec protein translocase complex. Heterotrimer consisting of SecY, SecE and SecG subunits. The heterotrimers can form oligomers, although 1 heterotrimer is thought to be able to translocate proteins. Interacts with the ribosome. Interacts with SecDF, and other proteins may be involved. Interacts with SecA.</text>
</comment>
<dbReference type="GO" id="GO:0008320">
    <property type="term" value="F:protein transmembrane transporter activity"/>
    <property type="evidence" value="ECO:0007669"/>
    <property type="project" value="UniProtKB-UniRule"/>
</dbReference>
<organism evidence="9 10">
    <name type="scientific">Vagococcus salmoninarum</name>
    <dbReference type="NCBI Taxonomy" id="2739"/>
    <lineage>
        <taxon>Bacteria</taxon>
        <taxon>Bacillati</taxon>
        <taxon>Bacillota</taxon>
        <taxon>Bacilli</taxon>
        <taxon>Lactobacillales</taxon>
        <taxon>Enterococcaceae</taxon>
        <taxon>Vagococcus</taxon>
    </lineage>
</organism>
<dbReference type="RefSeq" id="WP_126778887.1">
    <property type="nucleotide sequence ID" value="NZ_CAUQJP010000059.1"/>
</dbReference>
<dbReference type="Pfam" id="PF00584">
    <property type="entry name" value="SecE"/>
    <property type="match status" value="1"/>
</dbReference>
<evidence type="ECO:0000256" key="1">
    <source>
        <dbReference type="ARBA" id="ARBA00004370"/>
    </source>
</evidence>
<dbReference type="EMBL" id="NGJU01000006">
    <property type="protein sequence ID" value="RST96606.1"/>
    <property type="molecule type" value="Genomic_DNA"/>
</dbReference>
<comment type="function">
    <text evidence="8">Essential subunit of the Sec protein translocation channel SecYEG. Clamps together the 2 halves of SecY. May contact the channel plug during translocation.</text>
</comment>
<comment type="subcellular location">
    <subcellularLocation>
        <location evidence="8">Cell membrane</location>
        <topology evidence="8">Single-pass membrane protein</topology>
    </subcellularLocation>
    <subcellularLocation>
        <location evidence="1">Membrane</location>
    </subcellularLocation>
</comment>
<name>A0A429ZSA1_9ENTE</name>
<dbReference type="GO" id="GO:0009306">
    <property type="term" value="P:protein secretion"/>
    <property type="evidence" value="ECO:0007669"/>
    <property type="project" value="UniProtKB-UniRule"/>
</dbReference>
<accession>A0A429ZSA1</accession>
<keyword evidence="7 8" id="KW-0472">Membrane</keyword>
<evidence type="ECO:0000256" key="8">
    <source>
        <dbReference type="HAMAP-Rule" id="MF_00422"/>
    </source>
</evidence>
<keyword evidence="3 8" id="KW-0812">Transmembrane</keyword>
<evidence type="ECO:0000313" key="9">
    <source>
        <dbReference type="EMBL" id="RST96606.1"/>
    </source>
</evidence>
<reference evidence="9 10" key="1">
    <citation type="submission" date="2017-05" db="EMBL/GenBank/DDBJ databases">
        <title>Vagococcus spp. assemblies.</title>
        <authorList>
            <person name="Gulvik C.A."/>
        </authorList>
    </citation>
    <scope>NUCLEOTIDE SEQUENCE [LARGE SCALE GENOMIC DNA]</scope>
    <source>
        <strain evidence="9 10">NCFB 2777</strain>
    </source>
</reference>
<dbReference type="Gene3D" id="1.20.5.1030">
    <property type="entry name" value="Preprotein translocase secy subunit"/>
    <property type="match status" value="1"/>
</dbReference>
<evidence type="ECO:0000313" key="10">
    <source>
        <dbReference type="Proteomes" id="UP000287239"/>
    </source>
</evidence>